<dbReference type="SMART" id="SM00060">
    <property type="entry name" value="FN3"/>
    <property type="match status" value="1"/>
</dbReference>
<dbReference type="InterPro" id="IPR003961">
    <property type="entry name" value="FN3_dom"/>
</dbReference>
<feature type="region of interest" description="Disordered" evidence="1">
    <location>
        <begin position="1"/>
        <end position="21"/>
    </location>
</feature>
<evidence type="ECO:0000313" key="3">
    <source>
        <dbReference type="EMBL" id="KRG11576.1"/>
    </source>
</evidence>
<name>A0A0Q9Y7A7_9BACI</name>
<organism evidence="3 4">
    <name type="scientific">Lederbergia galactosidilytica</name>
    <dbReference type="NCBI Taxonomy" id="217031"/>
    <lineage>
        <taxon>Bacteria</taxon>
        <taxon>Bacillati</taxon>
        <taxon>Bacillota</taxon>
        <taxon>Bacilli</taxon>
        <taxon>Bacillales</taxon>
        <taxon>Bacillaceae</taxon>
        <taxon>Lederbergia</taxon>
    </lineage>
</organism>
<dbReference type="Gene3D" id="2.60.40.10">
    <property type="entry name" value="Immunoglobulins"/>
    <property type="match status" value="1"/>
</dbReference>
<dbReference type="EMBL" id="LGPB01000119">
    <property type="protein sequence ID" value="KRG11576.1"/>
    <property type="molecule type" value="Genomic_DNA"/>
</dbReference>
<dbReference type="PATRIC" id="fig|217031.4.peg.5576"/>
<dbReference type="InterPro" id="IPR013783">
    <property type="entry name" value="Ig-like_fold"/>
</dbReference>
<sequence>MRLGSPPSSNEIELAVYDRSQPAPATPKELEILKAKSMSVELSWEAVEDVTGYSIYRANGEQGTYKKIAHTVMAEYTDEQLTPDTKYYYKVSATGVGGESKKSNSVSAKTGPPVVLPDILHPG</sequence>
<proteinExistence type="predicted"/>
<dbReference type="PROSITE" id="PS50853">
    <property type="entry name" value="FN3"/>
    <property type="match status" value="1"/>
</dbReference>
<reference evidence="3 4" key="1">
    <citation type="submission" date="2015-06" db="EMBL/GenBank/DDBJ databases">
        <title>Genome sequencing project of Bacillus galactosidilyticus PL133.</title>
        <authorList>
            <person name="Gaiero J."/>
            <person name="Nicol R."/>
            <person name="Habash M."/>
        </authorList>
    </citation>
    <scope>NUCLEOTIDE SEQUENCE [LARGE SCALE GENOMIC DNA]</scope>
    <source>
        <strain evidence="3 4">PL133</strain>
    </source>
</reference>
<dbReference type="AlphaFoldDB" id="A0A0Q9Y7A7"/>
<dbReference type="Proteomes" id="UP000053881">
    <property type="component" value="Unassembled WGS sequence"/>
</dbReference>
<evidence type="ECO:0000313" key="4">
    <source>
        <dbReference type="Proteomes" id="UP000053881"/>
    </source>
</evidence>
<feature type="region of interest" description="Disordered" evidence="1">
    <location>
        <begin position="96"/>
        <end position="123"/>
    </location>
</feature>
<comment type="caution">
    <text evidence="3">The sequence shown here is derived from an EMBL/GenBank/DDBJ whole genome shotgun (WGS) entry which is preliminary data.</text>
</comment>
<dbReference type="SUPFAM" id="SSF49265">
    <property type="entry name" value="Fibronectin type III"/>
    <property type="match status" value="1"/>
</dbReference>
<accession>A0A0Q9Y7A7</accession>
<evidence type="ECO:0000256" key="1">
    <source>
        <dbReference type="SAM" id="MobiDB-lite"/>
    </source>
</evidence>
<gene>
    <name evidence="3" type="ORF">ACA29_16440</name>
</gene>
<dbReference type="CDD" id="cd00063">
    <property type="entry name" value="FN3"/>
    <property type="match status" value="1"/>
</dbReference>
<evidence type="ECO:0000259" key="2">
    <source>
        <dbReference type="PROSITE" id="PS50853"/>
    </source>
</evidence>
<protein>
    <recommendedName>
        <fullName evidence="2">Fibronectin type-III domain-containing protein</fullName>
    </recommendedName>
</protein>
<dbReference type="Pfam" id="PF00041">
    <property type="entry name" value="fn3"/>
    <property type="match status" value="1"/>
</dbReference>
<feature type="compositionally biased region" description="Polar residues" evidence="1">
    <location>
        <begin position="1"/>
        <end position="11"/>
    </location>
</feature>
<feature type="domain" description="Fibronectin type-III" evidence="2">
    <location>
        <begin position="26"/>
        <end position="113"/>
    </location>
</feature>
<dbReference type="InterPro" id="IPR036116">
    <property type="entry name" value="FN3_sf"/>
</dbReference>